<dbReference type="AlphaFoldDB" id="A0A941I6U9"/>
<keyword evidence="2" id="KW-0732">Signal</keyword>
<dbReference type="EMBL" id="JAGSPN010000004">
    <property type="protein sequence ID" value="MBR7781975.1"/>
    <property type="molecule type" value="Genomic_DNA"/>
</dbReference>
<name>A0A941I6U9_9BURK</name>
<sequence>MKVHSLLSHSLALSLLFALPPLSAQADIMRCEKNGQVIYQHDACPKGTNSLGQLKPLPAPSEKQKKEARRHADQDKKQADQMRGQRLKREEKSEREAKRAIASSEKARVLCDKAKLRVKWAEEDARGAGPKQENKARQKLRREKEKAELSCKNSR</sequence>
<evidence type="ECO:0000313" key="3">
    <source>
        <dbReference type="EMBL" id="MBR7781975.1"/>
    </source>
</evidence>
<organism evidence="3 4">
    <name type="scientific">Undibacterium luofuense</name>
    <dbReference type="NCBI Taxonomy" id="2828733"/>
    <lineage>
        <taxon>Bacteria</taxon>
        <taxon>Pseudomonadati</taxon>
        <taxon>Pseudomonadota</taxon>
        <taxon>Betaproteobacteria</taxon>
        <taxon>Burkholderiales</taxon>
        <taxon>Oxalobacteraceae</taxon>
        <taxon>Undibacterium</taxon>
    </lineage>
</organism>
<dbReference type="Proteomes" id="UP000680067">
    <property type="component" value="Unassembled WGS sequence"/>
</dbReference>
<feature type="compositionally biased region" description="Basic and acidic residues" evidence="1">
    <location>
        <begin position="121"/>
        <end position="149"/>
    </location>
</feature>
<accession>A0A941I6U9</accession>
<proteinExistence type="predicted"/>
<feature type="region of interest" description="Disordered" evidence="1">
    <location>
        <begin position="47"/>
        <end position="104"/>
    </location>
</feature>
<feature type="compositionally biased region" description="Basic and acidic residues" evidence="1">
    <location>
        <begin position="87"/>
        <end position="104"/>
    </location>
</feature>
<evidence type="ECO:0000256" key="1">
    <source>
        <dbReference type="SAM" id="MobiDB-lite"/>
    </source>
</evidence>
<evidence type="ECO:0000313" key="4">
    <source>
        <dbReference type="Proteomes" id="UP000680067"/>
    </source>
</evidence>
<feature type="region of interest" description="Disordered" evidence="1">
    <location>
        <begin position="121"/>
        <end position="155"/>
    </location>
</feature>
<feature type="chain" id="PRO_5036932869" evidence="2">
    <location>
        <begin position="27"/>
        <end position="155"/>
    </location>
</feature>
<feature type="compositionally biased region" description="Basic and acidic residues" evidence="1">
    <location>
        <begin position="62"/>
        <end position="80"/>
    </location>
</feature>
<comment type="caution">
    <text evidence="3">The sequence shown here is derived from an EMBL/GenBank/DDBJ whole genome shotgun (WGS) entry which is preliminary data.</text>
</comment>
<protein>
    <submittedName>
        <fullName evidence="3">DUF4124 domain-containing protein</fullName>
    </submittedName>
</protein>
<feature type="signal peptide" evidence="2">
    <location>
        <begin position="1"/>
        <end position="26"/>
    </location>
</feature>
<keyword evidence="4" id="KW-1185">Reference proteome</keyword>
<gene>
    <name evidence="3" type="ORF">KDM89_07475</name>
</gene>
<reference evidence="3" key="1">
    <citation type="submission" date="2021-04" db="EMBL/GenBank/DDBJ databases">
        <title>novel species isolated from subtropical streams in China.</title>
        <authorList>
            <person name="Lu H."/>
        </authorList>
    </citation>
    <scope>NUCLEOTIDE SEQUENCE</scope>
    <source>
        <strain evidence="3">LFS511W</strain>
    </source>
</reference>
<dbReference type="RefSeq" id="WP_212687322.1">
    <property type="nucleotide sequence ID" value="NZ_JAGSPN010000004.1"/>
</dbReference>
<evidence type="ECO:0000256" key="2">
    <source>
        <dbReference type="SAM" id="SignalP"/>
    </source>
</evidence>